<feature type="transmembrane region" description="Helical" evidence="5">
    <location>
        <begin position="81"/>
        <end position="104"/>
    </location>
</feature>
<gene>
    <name evidence="7" type="ordered locus">Sulac_1039</name>
</gene>
<dbReference type="Gene3D" id="1.10.3720.10">
    <property type="entry name" value="MetI-like"/>
    <property type="match status" value="1"/>
</dbReference>
<dbReference type="PROSITE" id="PS50928">
    <property type="entry name" value="ABC_TM1"/>
    <property type="match status" value="1"/>
</dbReference>
<evidence type="ECO:0000259" key="6">
    <source>
        <dbReference type="PROSITE" id="PS50928"/>
    </source>
</evidence>
<dbReference type="PANTHER" id="PTHR42922">
    <property type="entry name" value="PHOSPHATE TRANSPORT SYSTEM PERMEASE PROTEIN PSTA"/>
    <property type="match status" value="1"/>
</dbReference>
<protein>
    <submittedName>
        <fullName evidence="7">Phosphate ABC transporter membrane protein 2, PhoT family</fullName>
    </submittedName>
</protein>
<evidence type="ECO:0000256" key="2">
    <source>
        <dbReference type="ARBA" id="ARBA00022692"/>
    </source>
</evidence>
<keyword evidence="4 5" id="KW-0472">Membrane</keyword>
<reference evidence="8" key="1">
    <citation type="submission" date="2011-12" db="EMBL/GenBank/DDBJ databases">
        <title>The complete genome of chromosome of Sulfobacillus acidophilus DSM 10332.</title>
        <authorList>
            <person name="Lucas S."/>
            <person name="Han J."/>
            <person name="Lapidus A."/>
            <person name="Bruce D."/>
            <person name="Goodwin L."/>
            <person name="Pitluck S."/>
            <person name="Peters L."/>
            <person name="Kyrpides N."/>
            <person name="Mavromatis K."/>
            <person name="Ivanova N."/>
            <person name="Mikhailova N."/>
            <person name="Chertkov O."/>
            <person name="Saunders E."/>
            <person name="Detter J.C."/>
            <person name="Tapia R."/>
            <person name="Han C."/>
            <person name="Land M."/>
            <person name="Hauser L."/>
            <person name="Markowitz V."/>
            <person name="Cheng J.-F."/>
            <person name="Hugenholtz P."/>
            <person name="Woyke T."/>
            <person name="Wu D."/>
            <person name="Pukall R."/>
            <person name="Gehrich-Schroeter G."/>
            <person name="Schneider S."/>
            <person name="Klenk H.-P."/>
            <person name="Eisen J.A."/>
        </authorList>
    </citation>
    <scope>NUCLEOTIDE SEQUENCE [LARGE SCALE GENOMIC DNA]</scope>
    <source>
        <strain evidence="8">ATCC 700253 / DSM 10332 / NAL</strain>
    </source>
</reference>
<dbReference type="InterPro" id="IPR035906">
    <property type="entry name" value="MetI-like_sf"/>
</dbReference>
<accession>G8TTF9</accession>
<organism evidence="7 8">
    <name type="scientific">Sulfobacillus acidophilus (strain ATCC 700253 / DSM 10332 / NAL)</name>
    <dbReference type="NCBI Taxonomy" id="679936"/>
    <lineage>
        <taxon>Bacteria</taxon>
        <taxon>Bacillati</taxon>
        <taxon>Bacillota</taxon>
        <taxon>Clostridia</taxon>
        <taxon>Eubacteriales</taxon>
        <taxon>Clostridiales Family XVII. Incertae Sedis</taxon>
        <taxon>Sulfobacillus</taxon>
    </lineage>
</organism>
<dbReference type="GO" id="GO:0055085">
    <property type="term" value="P:transmembrane transport"/>
    <property type="evidence" value="ECO:0007669"/>
    <property type="project" value="InterPro"/>
</dbReference>
<feature type="domain" description="ABC transmembrane type-1" evidence="6">
    <location>
        <begin position="77"/>
        <end position="282"/>
    </location>
</feature>
<name>G8TTF9_SULAD</name>
<keyword evidence="5" id="KW-0813">Transport</keyword>
<dbReference type="CDD" id="cd06261">
    <property type="entry name" value="TM_PBP2"/>
    <property type="match status" value="1"/>
</dbReference>
<evidence type="ECO:0000256" key="4">
    <source>
        <dbReference type="ARBA" id="ARBA00023136"/>
    </source>
</evidence>
<feature type="transmembrane region" description="Helical" evidence="5">
    <location>
        <begin position="116"/>
        <end position="137"/>
    </location>
</feature>
<evidence type="ECO:0000313" key="8">
    <source>
        <dbReference type="Proteomes" id="UP000005439"/>
    </source>
</evidence>
<dbReference type="Pfam" id="PF00528">
    <property type="entry name" value="BPD_transp_1"/>
    <property type="match status" value="1"/>
</dbReference>
<dbReference type="Proteomes" id="UP000005439">
    <property type="component" value="Chromosome"/>
</dbReference>
<evidence type="ECO:0000256" key="1">
    <source>
        <dbReference type="ARBA" id="ARBA00004141"/>
    </source>
</evidence>
<dbReference type="InterPro" id="IPR000515">
    <property type="entry name" value="MetI-like"/>
</dbReference>
<evidence type="ECO:0000256" key="3">
    <source>
        <dbReference type="ARBA" id="ARBA00022989"/>
    </source>
</evidence>
<keyword evidence="2 5" id="KW-0812">Transmembrane</keyword>
<feature type="transmembrane region" description="Helical" evidence="5">
    <location>
        <begin position="143"/>
        <end position="163"/>
    </location>
</feature>
<dbReference type="STRING" id="679936.Sulac_1039"/>
<sequence>MMIRLKKPSISPDARPSRSRRIRGGLWRLGAYGATGLMIGVLSLILMTVIKGAQPAWHWTVFTTPTEGLTGGLANAITGTLWLGGLTLVLVSAIGIAVATYAFVYGSPFMRNALLFLSDLLSGIPSIVFGYVGYLAFVVALGWGFSALAAALTLTMLALPYGIRSTLQALEKVPPEYWESALALGFPRYRVIWSILWPASRAGIANGAILALSVAMGETAPLLYTADWSETVPSWHLTHHPVAYLTYVVWTFIQQPYPTANALAYMAGLLLMMMVGTLSFITRLKSLR</sequence>
<feature type="transmembrane region" description="Helical" evidence="5">
    <location>
        <begin position="25"/>
        <end position="50"/>
    </location>
</feature>
<keyword evidence="3 5" id="KW-1133">Transmembrane helix</keyword>
<dbReference type="SUPFAM" id="SSF161098">
    <property type="entry name" value="MetI-like"/>
    <property type="match status" value="1"/>
</dbReference>
<dbReference type="InterPro" id="IPR051408">
    <property type="entry name" value="Phosphate_transprt_permease"/>
</dbReference>
<dbReference type="PATRIC" id="fig|679936.5.peg.1097"/>
<keyword evidence="8" id="KW-1185">Reference proteome</keyword>
<comment type="similarity">
    <text evidence="5">Belongs to the binding-protein-dependent transport system permease family.</text>
</comment>
<dbReference type="HOGENOM" id="CLU_033621_2_0_9"/>
<proteinExistence type="inferred from homology"/>
<evidence type="ECO:0000256" key="5">
    <source>
        <dbReference type="RuleBase" id="RU363032"/>
    </source>
</evidence>
<dbReference type="GO" id="GO:0005886">
    <property type="term" value="C:plasma membrane"/>
    <property type="evidence" value="ECO:0007669"/>
    <property type="project" value="UniProtKB-SubCell"/>
</dbReference>
<dbReference type="KEGG" id="sap:Sulac_1039"/>
<feature type="transmembrane region" description="Helical" evidence="5">
    <location>
        <begin position="204"/>
        <end position="224"/>
    </location>
</feature>
<comment type="subcellular location">
    <subcellularLocation>
        <location evidence="5">Cell membrane</location>
        <topology evidence="5">Multi-pass membrane protein</topology>
    </subcellularLocation>
    <subcellularLocation>
        <location evidence="1">Membrane</location>
        <topology evidence="1">Multi-pass membrane protein</topology>
    </subcellularLocation>
</comment>
<feature type="transmembrane region" description="Helical" evidence="5">
    <location>
        <begin position="262"/>
        <end position="281"/>
    </location>
</feature>
<dbReference type="AlphaFoldDB" id="G8TTF9"/>
<evidence type="ECO:0000313" key="7">
    <source>
        <dbReference type="EMBL" id="AEW04539.1"/>
    </source>
</evidence>
<dbReference type="EMBL" id="CP003179">
    <property type="protein sequence ID" value="AEW04539.1"/>
    <property type="molecule type" value="Genomic_DNA"/>
</dbReference>
<dbReference type="PANTHER" id="PTHR42922:SF1">
    <property type="entry name" value="PHOSPHATE TRANSPORT SYSTEM PERMEASE PROTEIN PSTA"/>
    <property type="match status" value="1"/>
</dbReference>
<reference evidence="7 8" key="2">
    <citation type="journal article" date="2012" name="Stand. Genomic Sci.">
        <title>Complete genome sequence of the moderately thermophilic mineral-sulfide-oxidizing firmicute Sulfobacillus acidophilus type strain (NAL(T)).</title>
        <authorList>
            <person name="Anderson I."/>
            <person name="Chertkov O."/>
            <person name="Chen A."/>
            <person name="Saunders E."/>
            <person name="Lapidus A."/>
            <person name="Nolan M."/>
            <person name="Lucas S."/>
            <person name="Hammon N."/>
            <person name="Deshpande S."/>
            <person name="Cheng J.F."/>
            <person name="Han C."/>
            <person name="Tapia R."/>
            <person name="Goodwin L.A."/>
            <person name="Pitluck S."/>
            <person name="Liolios K."/>
            <person name="Pagani I."/>
            <person name="Ivanova N."/>
            <person name="Mikhailova N."/>
            <person name="Pati A."/>
            <person name="Palaniappan K."/>
            <person name="Land M."/>
            <person name="Pan C."/>
            <person name="Rohde M."/>
            <person name="Pukall R."/>
            <person name="Goker M."/>
            <person name="Detter J.C."/>
            <person name="Woyke T."/>
            <person name="Bristow J."/>
            <person name="Eisen J.A."/>
            <person name="Markowitz V."/>
            <person name="Hugenholtz P."/>
            <person name="Kyrpides N.C."/>
            <person name="Klenk H.P."/>
            <person name="Mavromatis K."/>
        </authorList>
    </citation>
    <scope>NUCLEOTIDE SEQUENCE [LARGE SCALE GENOMIC DNA]</scope>
    <source>
        <strain evidence="8">ATCC 700253 / DSM 10332 / NAL</strain>
    </source>
</reference>